<gene>
    <name evidence="2" type="ORF">P0002B05.7</name>
    <name evidence="3" type="ORF">P0697C12.34</name>
</gene>
<dbReference type="Proteomes" id="UP000000763">
    <property type="component" value="Chromosome 1"/>
</dbReference>
<feature type="region of interest" description="Disordered" evidence="1">
    <location>
        <begin position="1"/>
        <end position="66"/>
    </location>
</feature>
<reference evidence="3" key="1">
    <citation type="journal article" date="2002" name="Nature">
        <title>The genome sequence and structure of rice chromosome 1.</title>
        <authorList>
            <person name="Sasaki T."/>
            <person name="Matsumoto T."/>
            <person name="Yamamoto K."/>
            <person name="Sakata K."/>
            <person name="Baba T."/>
            <person name="Katayose Y."/>
            <person name="Wu J."/>
            <person name="Niimura Y."/>
            <person name="Cheng Z."/>
            <person name="Nagamura Y."/>
            <person name="Antonio B.A."/>
            <person name="Kanamori H."/>
            <person name="Hosokawa S."/>
            <person name="Masukawa M."/>
            <person name="Arikawa K."/>
            <person name="Chiden Y."/>
            <person name="Hayashi M."/>
            <person name="Okamoto M."/>
            <person name="Ando T."/>
            <person name="Aoki H."/>
            <person name="Arita K."/>
            <person name="Hamada M."/>
            <person name="Harada C."/>
            <person name="Hijishita S."/>
            <person name="Honda M."/>
            <person name="Ichikawa Y."/>
            <person name="Idonuma A."/>
            <person name="Iijima M."/>
            <person name="Ikeda M."/>
            <person name="Ikeno M."/>
            <person name="Itoh S."/>
            <person name="Itoh T."/>
            <person name="Itoh Y."/>
            <person name="Itoh Y."/>
            <person name="Iwabuchi A."/>
            <person name="Kamiya K."/>
            <person name="Karasawa W."/>
            <person name="Katagiri S."/>
            <person name="Kikuta A."/>
            <person name="Kobayashi N."/>
            <person name="Kono I."/>
            <person name="Machita K."/>
            <person name="Maehara T."/>
            <person name="Mizuno H."/>
            <person name="Mizubayashi T."/>
            <person name="Mukai Y."/>
            <person name="Nagasaki H."/>
            <person name="Nakashima M."/>
            <person name="Nakama Y."/>
            <person name="Nakamichi Y."/>
            <person name="Nakamura M."/>
            <person name="Namiki N."/>
            <person name="Negishi M."/>
            <person name="Ohta I."/>
            <person name="Ono N."/>
            <person name="Saji S."/>
            <person name="Sakai K."/>
            <person name="Shibata M."/>
            <person name="Shimokawa T."/>
            <person name="Shomura A."/>
            <person name="Song J."/>
            <person name="Takazaki Y."/>
            <person name="Terasawa K."/>
            <person name="Tsuji K."/>
            <person name="Waki K."/>
            <person name="Yamagata H."/>
            <person name="Yamane H."/>
            <person name="Yoshiki S."/>
            <person name="Yoshihara R."/>
            <person name="Yukawa K."/>
            <person name="Zhong H."/>
            <person name="Iwama H."/>
            <person name="Endo T."/>
            <person name="Ito H."/>
            <person name="Hahn J.H."/>
            <person name="Kim H.I."/>
            <person name="Eun M.Y."/>
            <person name="Yano M."/>
            <person name="Jiang J."/>
            <person name="Gojobori T."/>
        </authorList>
    </citation>
    <scope>NUCLEOTIDE SEQUENCE</scope>
</reference>
<dbReference type="EMBL" id="AP003296">
    <property type="protein sequence ID" value="BAD45082.1"/>
    <property type="molecule type" value="Genomic_DNA"/>
</dbReference>
<reference evidence="4" key="3">
    <citation type="journal article" date="2008" name="Nucleic Acids Res.">
        <title>The rice annotation project database (RAP-DB): 2008 update.</title>
        <authorList>
            <consortium name="The rice annotation project (RAP)"/>
        </authorList>
    </citation>
    <scope>GENOME REANNOTATION</scope>
    <source>
        <strain evidence="4">cv. Nipponbare</strain>
    </source>
</reference>
<organism evidence="3">
    <name type="scientific">Oryza sativa subsp. japonica</name>
    <name type="common">Rice</name>
    <dbReference type="NCBI Taxonomy" id="39947"/>
    <lineage>
        <taxon>Eukaryota</taxon>
        <taxon>Viridiplantae</taxon>
        <taxon>Streptophyta</taxon>
        <taxon>Embryophyta</taxon>
        <taxon>Tracheophyta</taxon>
        <taxon>Spermatophyta</taxon>
        <taxon>Magnoliopsida</taxon>
        <taxon>Liliopsida</taxon>
        <taxon>Poales</taxon>
        <taxon>Poaceae</taxon>
        <taxon>BOP clade</taxon>
        <taxon>Oryzoideae</taxon>
        <taxon>Oryzeae</taxon>
        <taxon>Oryzinae</taxon>
        <taxon>Oryza</taxon>
        <taxon>Oryza sativa</taxon>
    </lineage>
</organism>
<name>A0A0P0V472_ORYSJ</name>
<accession>A0A0P0V472</accession>
<dbReference type="AlphaFoldDB" id="A0A0P0V472"/>
<dbReference type="EMBL" id="AP003141">
    <property type="protein sequence ID" value="BAD45009.1"/>
    <property type="molecule type" value="Genomic_DNA"/>
</dbReference>
<proteinExistence type="predicted"/>
<dbReference type="Proteomes" id="UP000817658">
    <property type="component" value="Chromosome 1"/>
</dbReference>
<sequence length="93" mass="9597">MASSVAAGEAVVGGSCHDGSGLHDPTWQQGTWGHSGEKEAEVAPAARPKPYPDGGLPDPTQQWSPPVLTSTIMSSIWHGSASIRFCRSLGVGV</sequence>
<evidence type="ECO:0000256" key="1">
    <source>
        <dbReference type="SAM" id="MobiDB-lite"/>
    </source>
</evidence>
<evidence type="ECO:0000313" key="3">
    <source>
        <dbReference type="EMBL" id="BAD45082.1"/>
    </source>
</evidence>
<reference evidence="4" key="2">
    <citation type="journal article" date="2005" name="Nature">
        <title>The map-based sequence of the rice genome.</title>
        <authorList>
            <consortium name="International rice genome sequencing project (IRGSP)"/>
            <person name="Matsumoto T."/>
            <person name="Wu J."/>
            <person name="Kanamori H."/>
            <person name="Katayose Y."/>
            <person name="Fujisawa M."/>
            <person name="Namiki N."/>
            <person name="Mizuno H."/>
            <person name="Yamamoto K."/>
            <person name="Antonio B.A."/>
            <person name="Baba T."/>
            <person name="Sakata K."/>
            <person name="Nagamura Y."/>
            <person name="Aoki H."/>
            <person name="Arikawa K."/>
            <person name="Arita K."/>
            <person name="Bito T."/>
            <person name="Chiden Y."/>
            <person name="Fujitsuka N."/>
            <person name="Fukunaka R."/>
            <person name="Hamada M."/>
            <person name="Harada C."/>
            <person name="Hayashi A."/>
            <person name="Hijishita S."/>
            <person name="Honda M."/>
            <person name="Hosokawa S."/>
            <person name="Ichikawa Y."/>
            <person name="Idonuma A."/>
            <person name="Iijima M."/>
            <person name="Ikeda M."/>
            <person name="Ikeno M."/>
            <person name="Ito K."/>
            <person name="Ito S."/>
            <person name="Ito T."/>
            <person name="Ito Y."/>
            <person name="Ito Y."/>
            <person name="Iwabuchi A."/>
            <person name="Kamiya K."/>
            <person name="Karasawa W."/>
            <person name="Kurita K."/>
            <person name="Katagiri S."/>
            <person name="Kikuta A."/>
            <person name="Kobayashi H."/>
            <person name="Kobayashi N."/>
            <person name="Machita K."/>
            <person name="Maehara T."/>
            <person name="Masukawa M."/>
            <person name="Mizubayashi T."/>
            <person name="Mukai Y."/>
            <person name="Nagasaki H."/>
            <person name="Nagata Y."/>
            <person name="Naito S."/>
            <person name="Nakashima M."/>
            <person name="Nakama Y."/>
            <person name="Nakamichi Y."/>
            <person name="Nakamura M."/>
            <person name="Meguro A."/>
            <person name="Negishi M."/>
            <person name="Ohta I."/>
            <person name="Ohta T."/>
            <person name="Okamoto M."/>
            <person name="Ono N."/>
            <person name="Saji S."/>
            <person name="Sakaguchi M."/>
            <person name="Sakai K."/>
            <person name="Shibata M."/>
            <person name="Shimokawa T."/>
            <person name="Song J."/>
            <person name="Takazaki Y."/>
            <person name="Terasawa K."/>
            <person name="Tsugane M."/>
            <person name="Tsuji K."/>
            <person name="Ueda S."/>
            <person name="Waki K."/>
            <person name="Yamagata H."/>
            <person name="Yamamoto M."/>
            <person name="Yamamoto S."/>
            <person name="Yamane H."/>
            <person name="Yoshiki S."/>
            <person name="Yoshihara R."/>
            <person name="Yukawa K."/>
            <person name="Zhong H."/>
            <person name="Yano M."/>
            <person name="Yuan Q."/>
            <person name="Ouyang S."/>
            <person name="Liu J."/>
            <person name="Jones K.M."/>
            <person name="Gansberger K."/>
            <person name="Moffat K."/>
            <person name="Hill J."/>
            <person name="Bera J."/>
            <person name="Fadrosh D."/>
            <person name="Jin S."/>
            <person name="Johri S."/>
            <person name="Kim M."/>
            <person name="Overton L."/>
            <person name="Reardon M."/>
            <person name="Tsitrin T."/>
            <person name="Vuong H."/>
            <person name="Weaver B."/>
            <person name="Ciecko A."/>
            <person name="Tallon L."/>
            <person name="Jackson J."/>
            <person name="Pai G."/>
            <person name="Aken S.V."/>
            <person name="Utterback T."/>
            <person name="Reidmuller S."/>
            <person name="Feldblyum T."/>
            <person name="Hsiao J."/>
            <person name="Zismann V."/>
            <person name="Iobst S."/>
            <person name="de Vazeille A.R."/>
            <person name="Buell C.R."/>
            <person name="Ying K."/>
            <person name="Li Y."/>
            <person name="Lu T."/>
            <person name="Huang Y."/>
            <person name="Zhao Q."/>
            <person name="Feng Q."/>
            <person name="Zhang L."/>
            <person name="Zhu J."/>
            <person name="Weng Q."/>
            <person name="Mu J."/>
            <person name="Lu Y."/>
            <person name="Fan D."/>
            <person name="Liu Y."/>
            <person name="Guan J."/>
            <person name="Zhang Y."/>
            <person name="Yu S."/>
            <person name="Liu X."/>
            <person name="Zhang Y."/>
            <person name="Hong G."/>
            <person name="Han B."/>
            <person name="Choisne N."/>
            <person name="Demange N."/>
            <person name="Orjeda G."/>
            <person name="Samain S."/>
            <person name="Cattolico L."/>
            <person name="Pelletier E."/>
            <person name="Couloux A."/>
            <person name="Segurens B."/>
            <person name="Wincker P."/>
            <person name="D'Hont A."/>
            <person name="Scarpelli C."/>
            <person name="Weissenbach J."/>
            <person name="Salanoubat M."/>
            <person name="Quetier F."/>
            <person name="Yu Y."/>
            <person name="Kim H.R."/>
            <person name="Rambo T."/>
            <person name="Currie J."/>
            <person name="Collura K."/>
            <person name="Luo M."/>
            <person name="Yang T."/>
            <person name="Ammiraju J.S.S."/>
            <person name="Engler F."/>
            <person name="Soderlund C."/>
            <person name="Wing R.A."/>
            <person name="Palmer L.E."/>
            <person name="de la Bastide M."/>
            <person name="Spiegel L."/>
            <person name="Nascimento L."/>
            <person name="Zutavern T."/>
            <person name="O'Shaughnessy A."/>
            <person name="Dike S."/>
            <person name="Dedhia N."/>
            <person name="Preston R."/>
            <person name="Balija V."/>
            <person name="McCombie W.R."/>
            <person name="Chow T."/>
            <person name="Chen H."/>
            <person name="Chung M."/>
            <person name="Chen C."/>
            <person name="Shaw J."/>
            <person name="Wu H."/>
            <person name="Hsiao K."/>
            <person name="Chao Y."/>
            <person name="Chu M."/>
            <person name="Cheng C."/>
            <person name="Hour A."/>
            <person name="Lee P."/>
            <person name="Lin S."/>
            <person name="Lin Y."/>
            <person name="Liou J."/>
            <person name="Liu S."/>
            <person name="Hsing Y."/>
            <person name="Raghuvanshi S."/>
            <person name="Mohanty A."/>
            <person name="Bharti A.K."/>
            <person name="Gaur A."/>
            <person name="Gupta V."/>
            <person name="Kumar D."/>
            <person name="Ravi V."/>
            <person name="Vij S."/>
            <person name="Kapur A."/>
            <person name="Khurana P."/>
            <person name="Khurana P."/>
            <person name="Khurana J.P."/>
            <person name="Tyagi A.K."/>
            <person name="Gaikwad K."/>
            <person name="Singh A."/>
            <person name="Dalal V."/>
            <person name="Srivastava S."/>
            <person name="Dixit A."/>
            <person name="Pal A.K."/>
            <person name="Ghazi I.A."/>
            <person name="Yadav M."/>
            <person name="Pandit A."/>
            <person name="Bhargava A."/>
            <person name="Sureshbabu K."/>
            <person name="Batra K."/>
            <person name="Sharma T.R."/>
            <person name="Mohapatra T."/>
            <person name="Singh N.K."/>
            <person name="Messing J."/>
            <person name="Nelson A.B."/>
            <person name="Fuks G."/>
            <person name="Kavchok S."/>
            <person name="Keizer G."/>
            <person name="Linton E."/>
            <person name="Llaca V."/>
            <person name="Song R."/>
            <person name="Tanyolac B."/>
            <person name="Young S."/>
            <person name="Ho-Il K."/>
            <person name="Hahn J.H."/>
            <person name="Sangsakoo G."/>
            <person name="Vanavichit A."/>
            <person name="de Mattos Luiz.A.T."/>
            <person name="Zimmer P.D."/>
            <person name="Malone G."/>
            <person name="Dellagostin O."/>
            <person name="de Oliveira A.C."/>
            <person name="Bevan M."/>
            <person name="Bancroft I."/>
            <person name="Minx P."/>
            <person name="Cordum H."/>
            <person name="Wilson R."/>
            <person name="Cheng Z."/>
            <person name="Jin W."/>
            <person name="Jiang J."/>
            <person name="Leong S.A."/>
            <person name="Iwama H."/>
            <person name="Gojobori T."/>
            <person name="Itoh T."/>
            <person name="Niimura Y."/>
            <person name="Fujii Y."/>
            <person name="Habara T."/>
            <person name="Sakai H."/>
            <person name="Sato Y."/>
            <person name="Wilson G."/>
            <person name="Kumar K."/>
            <person name="McCouch S."/>
            <person name="Juretic N."/>
            <person name="Hoen D."/>
            <person name="Wright S."/>
            <person name="Bruskiewich R."/>
            <person name="Bureau T."/>
            <person name="Miyao A."/>
            <person name="Hirochika H."/>
            <person name="Nishikawa T."/>
            <person name="Kadowaki K."/>
            <person name="Sugiura M."/>
            <person name="Burr B."/>
            <person name="Sasaki T."/>
        </authorList>
    </citation>
    <scope>NUCLEOTIDE SEQUENCE [LARGE SCALE GENOMIC DNA]</scope>
    <source>
        <strain evidence="4">cv. Nipponbare</strain>
    </source>
</reference>
<evidence type="ECO:0000313" key="4">
    <source>
        <dbReference type="Proteomes" id="UP000000763"/>
    </source>
</evidence>
<protein>
    <submittedName>
        <fullName evidence="3">Uncharacterized protein</fullName>
    </submittedName>
</protein>
<feature type="compositionally biased region" description="Low complexity" evidence="1">
    <location>
        <begin position="1"/>
        <end position="15"/>
    </location>
</feature>
<evidence type="ECO:0000313" key="2">
    <source>
        <dbReference type="EMBL" id="BAD45009.1"/>
    </source>
</evidence>